<evidence type="ECO:0000259" key="14">
    <source>
        <dbReference type="Pfam" id="PF07715"/>
    </source>
</evidence>
<proteinExistence type="inferred from homology"/>
<keyword evidence="10 11" id="KW-0998">Cell outer membrane</keyword>
<organism evidence="15 16">
    <name type="scientific">Sphingomonas desiccabilis</name>
    <dbReference type="NCBI Taxonomy" id="429134"/>
    <lineage>
        <taxon>Bacteria</taxon>
        <taxon>Pseudomonadati</taxon>
        <taxon>Pseudomonadota</taxon>
        <taxon>Alphaproteobacteria</taxon>
        <taxon>Sphingomonadales</taxon>
        <taxon>Sphingomonadaceae</taxon>
        <taxon>Sphingomonas</taxon>
    </lineage>
</organism>
<evidence type="ECO:0000313" key="15">
    <source>
        <dbReference type="EMBL" id="RXZ31476.1"/>
    </source>
</evidence>
<evidence type="ECO:0000256" key="11">
    <source>
        <dbReference type="PROSITE-ProRule" id="PRU01360"/>
    </source>
</evidence>
<keyword evidence="15" id="KW-0675">Receptor</keyword>
<evidence type="ECO:0000259" key="13">
    <source>
        <dbReference type="Pfam" id="PF00593"/>
    </source>
</evidence>
<keyword evidence="8 12" id="KW-0798">TonB box</keyword>
<dbReference type="SUPFAM" id="SSF56935">
    <property type="entry name" value="Porins"/>
    <property type="match status" value="1"/>
</dbReference>
<reference evidence="15 16" key="1">
    <citation type="submission" date="2019-01" db="EMBL/GenBank/DDBJ databases">
        <title>Sphingomonas mucosissima sp. nov. and Sphingomonas desiccabilis sp. nov., from biological soil crusts in the Colorado Plateau, USA.</title>
        <authorList>
            <person name="Zhu D."/>
        </authorList>
    </citation>
    <scope>NUCLEOTIDE SEQUENCE [LARGE SCALE GENOMIC DNA]</scope>
    <source>
        <strain evidence="15 16">CP1D</strain>
    </source>
</reference>
<keyword evidence="6" id="KW-0408">Iron</keyword>
<dbReference type="InterPro" id="IPR012910">
    <property type="entry name" value="Plug_dom"/>
</dbReference>
<evidence type="ECO:0000256" key="12">
    <source>
        <dbReference type="RuleBase" id="RU003357"/>
    </source>
</evidence>
<comment type="caution">
    <text evidence="15">The sequence shown here is derived from an EMBL/GenBank/DDBJ whole genome shotgun (WGS) entry which is preliminary data.</text>
</comment>
<feature type="domain" description="TonB-dependent receptor-like beta-barrel" evidence="13">
    <location>
        <begin position="286"/>
        <end position="773"/>
    </location>
</feature>
<sequence length="809" mass="86869">MASRPFFLSLRLSLMVAAASAMPALAEEKPTPAAAAGVPDPDSPAADEQVGSDVVVTARNRGERVQNVPIPITVVSGEEIDRLRLDTIKDYALKVPNLLVNAPNARQSSIAIRGLGKNTANDGMEASVGLIVDNVFAGHVGMSWVNYVDVDRIELLRGPQGTLLGKNTTLGVLNITTRGPSFEPGATAEISVGSRDSILTKASVTGPINNWLAFRASAYYDKRDGFLDNPQVPGESFLGVNRGGARLQLLAKPGDGFSARIIAEYFDASERINTRPPRVDPATFADGTPRSPTYGSRLARDWFAAFEPIYGSFDRLALDSQQPLETRQYGLSAELNWTLGDHTLTSISAYRRLDFDAKNDTDYTPFNIVDYNGTLLKTQQVTQEIRFASPSGADVPIDYQVGLFFLHSGIETTSRQRFGSDAGAFYASGSQYGALNATAEGRAALGDALDGVGVLVAEQPRATSVAAFGQLNWHVTPRATLTLGIRDTQEWKNNDIVKSSDAPLALDSRYGGAILTTAQAIRAGRVRALYATNGREISDNAVSWLVSPSYRLSEDVLLYASAARGEKSGAVQVNEDTGAPQNVAPERVLDYELGIKSQVLDRALTLNLNLYRTNVSDYQAVLSTIGADNSVISYLGNVGRVRMQGAELEGALRLSPRATISFAGAYNDAIYRSFTNAPCALEVSNVQAICDFSGRPLAGASKWTGNIGFDGFVPVGRAVELYANWTTGLRSDANLNSSLSLYGIQKGYALTNGSIGIRAADGRWDLGLWARNLFDEKYVTDVGSASGNAAFVHTLGERRLIGVSFRGRI</sequence>
<dbReference type="RefSeq" id="WP_129341722.1">
    <property type="nucleotide sequence ID" value="NZ_JACIDD010000002.1"/>
</dbReference>
<comment type="subcellular location">
    <subcellularLocation>
        <location evidence="1 11">Cell outer membrane</location>
        <topology evidence="1 11">Multi-pass membrane protein</topology>
    </subcellularLocation>
</comment>
<name>A0A4Q2IP88_9SPHN</name>
<dbReference type="Gene3D" id="2.40.170.20">
    <property type="entry name" value="TonB-dependent receptor, beta-barrel domain"/>
    <property type="match status" value="1"/>
</dbReference>
<gene>
    <name evidence="15" type="ORF">EO081_09525</name>
</gene>
<protein>
    <submittedName>
        <fullName evidence="15">TonB-dependent receptor</fullName>
    </submittedName>
</protein>
<keyword evidence="4" id="KW-0410">Iron transport</keyword>
<keyword evidence="9 11" id="KW-0472">Membrane</keyword>
<dbReference type="PANTHER" id="PTHR32552:SF81">
    <property type="entry name" value="TONB-DEPENDENT OUTER MEMBRANE RECEPTOR"/>
    <property type="match status" value="1"/>
</dbReference>
<dbReference type="Pfam" id="PF00593">
    <property type="entry name" value="TonB_dep_Rec_b-barrel"/>
    <property type="match status" value="1"/>
</dbReference>
<dbReference type="GO" id="GO:0006826">
    <property type="term" value="P:iron ion transport"/>
    <property type="evidence" value="ECO:0007669"/>
    <property type="project" value="UniProtKB-KW"/>
</dbReference>
<keyword evidence="7" id="KW-0406">Ion transport</keyword>
<keyword evidence="3 11" id="KW-1134">Transmembrane beta strand</keyword>
<accession>A0A4Q2IP88</accession>
<evidence type="ECO:0000256" key="6">
    <source>
        <dbReference type="ARBA" id="ARBA00023004"/>
    </source>
</evidence>
<dbReference type="InterPro" id="IPR000531">
    <property type="entry name" value="Beta-barrel_TonB"/>
</dbReference>
<dbReference type="Proteomes" id="UP000292347">
    <property type="component" value="Unassembled WGS sequence"/>
</dbReference>
<evidence type="ECO:0000256" key="3">
    <source>
        <dbReference type="ARBA" id="ARBA00022452"/>
    </source>
</evidence>
<keyword evidence="16" id="KW-1185">Reference proteome</keyword>
<evidence type="ECO:0000256" key="7">
    <source>
        <dbReference type="ARBA" id="ARBA00023065"/>
    </source>
</evidence>
<dbReference type="AlphaFoldDB" id="A0A4Q2IP88"/>
<evidence type="ECO:0000256" key="10">
    <source>
        <dbReference type="ARBA" id="ARBA00023237"/>
    </source>
</evidence>
<dbReference type="GO" id="GO:0009279">
    <property type="term" value="C:cell outer membrane"/>
    <property type="evidence" value="ECO:0007669"/>
    <property type="project" value="UniProtKB-SubCell"/>
</dbReference>
<dbReference type="InterPro" id="IPR036942">
    <property type="entry name" value="Beta-barrel_TonB_sf"/>
</dbReference>
<evidence type="ECO:0000256" key="4">
    <source>
        <dbReference type="ARBA" id="ARBA00022496"/>
    </source>
</evidence>
<evidence type="ECO:0000313" key="16">
    <source>
        <dbReference type="Proteomes" id="UP000292347"/>
    </source>
</evidence>
<evidence type="ECO:0000256" key="8">
    <source>
        <dbReference type="ARBA" id="ARBA00023077"/>
    </source>
</evidence>
<dbReference type="PANTHER" id="PTHR32552">
    <property type="entry name" value="FERRICHROME IRON RECEPTOR-RELATED"/>
    <property type="match status" value="1"/>
</dbReference>
<dbReference type="InterPro" id="IPR039426">
    <property type="entry name" value="TonB-dep_rcpt-like"/>
</dbReference>
<evidence type="ECO:0000256" key="2">
    <source>
        <dbReference type="ARBA" id="ARBA00022448"/>
    </source>
</evidence>
<dbReference type="OrthoDB" id="9760333at2"/>
<dbReference type="PROSITE" id="PS52016">
    <property type="entry name" value="TONB_DEPENDENT_REC_3"/>
    <property type="match status" value="1"/>
</dbReference>
<evidence type="ECO:0000256" key="1">
    <source>
        <dbReference type="ARBA" id="ARBA00004571"/>
    </source>
</evidence>
<dbReference type="EMBL" id="SDPT01000002">
    <property type="protein sequence ID" value="RXZ31476.1"/>
    <property type="molecule type" value="Genomic_DNA"/>
</dbReference>
<evidence type="ECO:0000256" key="5">
    <source>
        <dbReference type="ARBA" id="ARBA00022692"/>
    </source>
</evidence>
<keyword evidence="5 11" id="KW-0812">Transmembrane</keyword>
<feature type="domain" description="TonB-dependent receptor plug" evidence="14">
    <location>
        <begin position="65"/>
        <end position="172"/>
    </location>
</feature>
<comment type="similarity">
    <text evidence="11 12">Belongs to the TonB-dependent receptor family.</text>
</comment>
<keyword evidence="2 11" id="KW-0813">Transport</keyword>
<dbReference type="Pfam" id="PF07715">
    <property type="entry name" value="Plug"/>
    <property type="match status" value="1"/>
</dbReference>
<evidence type="ECO:0000256" key="9">
    <source>
        <dbReference type="ARBA" id="ARBA00023136"/>
    </source>
</evidence>